<evidence type="ECO:0000313" key="2">
    <source>
        <dbReference type="Proteomes" id="UP000268162"/>
    </source>
</evidence>
<dbReference type="EMBL" id="ML002417">
    <property type="protein sequence ID" value="RKP38011.1"/>
    <property type="molecule type" value="Genomic_DNA"/>
</dbReference>
<protein>
    <submittedName>
        <fullName evidence="1">Uncharacterized protein</fullName>
    </submittedName>
</protein>
<reference evidence="2" key="1">
    <citation type="journal article" date="2018" name="Nat. Microbiol.">
        <title>Leveraging single-cell genomics to expand the fungal tree of life.</title>
        <authorList>
            <person name="Ahrendt S.R."/>
            <person name="Quandt C.A."/>
            <person name="Ciobanu D."/>
            <person name="Clum A."/>
            <person name="Salamov A."/>
            <person name="Andreopoulos B."/>
            <person name="Cheng J.F."/>
            <person name="Woyke T."/>
            <person name="Pelin A."/>
            <person name="Henrissat B."/>
            <person name="Reynolds N.K."/>
            <person name="Benny G.L."/>
            <person name="Smith M.E."/>
            <person name="James T.Y."/>
            <person name="Grigoriev I.V."/>
        </authorList>
    </citation>
    <scope>NUCLEOTIDE SEQUENCE [LARGE SCALE GENOMIC DNA]</scope>
    <source>
        <strain evidence="2">RSA 468</strain>
    </source>
</reference>
<accession>A0A4P9ZY77</accession>
<dbReference type="AlphaFoldDB" id="A0A4P9ZY77"/>
<evidence type="ECO:0000313" key="1">
    <source>
        <dbReference type="EMBL" id="RKP38011.1"/>
    </source>
</evidence>
<gene>
    <name evidence="1" type="ORF">BJ085DRAFT_17297</name>
</gene>
<keyword evidence="2" id="KW-1185">Reference proteome</keyword>
<name>A0A4P9ZY77_9FUNG</name>
<organism evidence="1 2">
    <name type="scientific">Dimargaris cristalligena</name>
    <dbReference type="NCBI Taxonomy" id="215637"/>
    <lineage>
        <taxon>Eukaryota</taxon>
        <taxon>Fungi</taxon>
        <taxon>Fungi incertae sedis</taxon>
        <taxon>Zoopagomycota</taxon>
        <taxon>Kickxellomycotina</taxon>
        <taxon>Dimargaritomycetes</taxon>
        <taxon>Dimargaritales</taxon>
        <taxon>Dimargaritaceae</taxon>
        <taxon>Dimargaris</taxon>
    </lineage>
</organism>
<dbReference type="Proteomes" id="UP000268162">
    <property type="component" value="Unassembled WGS sequence"/>
</dbReference>
<proteinExistence type="predicted"/>
<sequence length="90" mass="10217">MSSSSTQPTTGPNPPAATQTLEQFVTEQPQCVYIVDAKSDLVCRNLPDGRRSCVRVDLTQKEMFEVMQKLDFFCTLPAEPEKTYLECRRI</sequence>